<organism evidence="1 2">
    <name type="scientific">Blastopirellula marina DSM 3645</name>
    <dbReference type="NCBI Taxonomy" id="314230"/>
    <lineage>
        <taxon>Bacteria</taxon>
        <taxon>Pseudomonadati</taxon>
        <taxon>Planctomycetota</taxon>
        <taxon>Planctomycetia</taxon>
        <taxon>Pirellulales</taxon>
        <taxon>Pirellulaceae</taxon>
        <taxon>Blastopirellula</taxon>
    </lineage>
</organism>
<proteinExistence type="predicted"/>
<gene>
    <name evidence="1" type="ORF">DSM3645_00110</name>
</gene>
<comment type="caution">
    <text evidence="1">The sequence shown here is derived from an EMBL/GenBank/DDBJ whole genome shotgun (WGS) entry which is preliminary data.</text>
</comment>
<evidence type="ECO:0000313" key="2">
    <source>
        <dbReference type="Proteomes" id="UP000004358"/>
    </source>
</evidence>
<evidence type="ECO:0000313" key="1">
    <source>
        <dbReference type="EMBL" id="EAQ82070.1"/>
    </source>
</evidence>
<sequence length="46" mass="4847">MKHHAEVGPQSEVCFAIWRCKAAAICLLGGKASYGCAALIAANQEK</sequence>
<dbReference type="HOGENOM" id="CLU_3180788_0_0_0"/>
<name>A3ZMA1_9BACT</name>
<dbReference type="EMBL" id="AANZ01000002">
    <property type="protein sequence ID" value="EAQ82070.1"/>
    <property type="molecule type" value="Genomic_DNA"/>
</dbReference>
<dbReference type="Proteomes" id="UP000004358">
    <property type="component" value="Unassembled WGS sequence"/>
</dbReference>
<dbReference type="AlphaFoldDB" id="A3ZMA1"/>
<reference evidence="1 2" key="1">
    <citation type="submission" date="2006-02" db="EMBL/GenBank/DDBJ databases">
        <authorList>
            <person name="Amann R."/>
            <person name="Ferriera S."/>
            <person name="Johnson J."/>
            <person name="Kravitz S."/>
            <person name="Halpern A."/>
            <person name="Remington K."/>
            <person name="Beeson K."/>
            <person name="Tran B."/>
            <person name="Rogers Y.-H."/>
            <person name="Friedman R."/>
            <person name="Venter J.C."/>
        </authorList>
    </citation>
    <scope>NUCLEOTIDE SEQUENCE [LARGE SCALE GENOMIC DNA]</scope>
    <source>
        <strain evidence="1 2">DSM 3645</strain>
    </source>
</reference>
<protein>
    <submittedName>
        <fullName evidence="1">Uncharacterized protein</fullName>
    </submittedName>
</protein>
<accession>A3ZMA1</accession>